<evidence type="ECO:0000256" key="3">
    <source>
        <dbReference type="ARBA" id="ARBA00023163"/>
    </source>
</evidence>
<dbReference type="GO" id="GO:0003700">
    <property type="term" value="F:DNA-binding transcription factor activity"/>
    <property type="evidence" value="ECO:0007669"/>
    <property type="project" value="InterPro"/>
</dbReference>
<dbReference type="AlphaFoldDB" id="A0AAU7VMW2"/>
<evidence type="ECO:0000256" key="1">
    <source>
        <dbReference type="ARBA" id="ARBA00023015"/>
    </source>
</evidence>
<dbReference type="EMBL" id="CP158367">
    <property type="protein sequence ID" value="XBX75308.1"/>
    <property type="molecule type" value="Genomic_DNA"/>
</dbReference>
<keyword evidence="2" id="KW-0238">DNA-binding</keyword>
<sequence>MNILISKLSQTPIYEQIEKQVKENILSGKITAGEQLPSIRGLARELKVGIITVKRAYEELEKAGIIVNIQGRGSFVKDIDVSQIKVIHLEMLRERLVDIKDFCQASDISMDELMEEIKYLYGGEKDE</sequence>
<reference evidence="5" key="2">
    <citation type="submission" date="2024-06" db="EMBL/GenBank/DDBJ databases">
        <authorList>
            <person name="Petrova K.O."/>
            <person name="Toshchakov S.V."/>
            <person name="Boltjanskaja Y.V."/>
            <person name="Kevbrin V."/>
        </authorList>
    </citation>
    <scope>NUCLEOTIDE SEQUENCE</scope>
    <source>
        <strain evidence="5">Z-910T</strain>
    </source>
</reference>
<evidence type="ECO:0000259" key="4">
    <source>
        <dbReference type="PROSITE" id="PS50949"/>
    </source>
</evidence>
<dbReference type="PANTHER" id="PTHR38445:SF7">
    <property type="entry name" value="GNTR-FAMILY TRANSCRIPTIONAL REGULATOR"/>
    <property type="match status" value="1"/>
</dbReference>
<dbReference type="InterPro" id="IPR000524">
    <property type="entry name" value="Tscrpt_reg_HTH_GntR"/>
</dbReference>
<organism evidence="5">
    <name type="scientific">Proteinivorax tanatarense</name>
    <dbReference type="NCBI Taxonomy" id="1260629"/>
    <lineage>
        <taxon>Bacteria</taxon>
        <taxon>Bacillati</taxon>
        <taxon>Bacillota</taxon>
        <taxon>Clostridia</taxon>
        <taxon>Eubacteriales</taxon>
        <taxon>Proteinivoracaceae</taxon>
        <taxon>Proteinivorax</taxon>
    </lineage>
</organism>
<reference evidence="5" key="1">
    <citation type="journal article" date="2013" name="Extremophiles">
        <title>Proteinivorax tanatarense gen. nov., sp. nov., an anaerobic, haloalkaliphilic, proteolytic bacterium isolated from a decaying algal bloom, and proposal of Proteinivoraceae fam. nov.</title>
        <authorList>
            <person name="Kevbrin V."/>
            <person name="Boltyanskaya Y."/>
            <person name="Zhilina T."/>
            <person name="Kolganova T."/>
            <person name="Lavrentjeva E."/>
            <person name="Kuznetsov B."/>
        </authorList>
    </citation>
    <scope>NUCLEOTIDE SEQUENCE</scope>
    <source>
        <strain evidence="5">Z-910T</strain>
    </source>
</reference>
<proteinExistence type="predicted"/>
<gene>
    <name evidence="5" type="ORF">PRVXT_000424</name>
</gene>
<accession>A0AAU7VMW2</accession>
<feature type="domain" description="HTH gntR-type" evidence="4">
    <location>
        <begin position="11"/>
        <end position="79"/>
    </location>
</feature>
<dbReference type="InterPro" id="IPR036388">
    <property type="entry name" value="WH-like_DNA-bd_sf"/>
</dbReference>
<keyword evidence="3" id="KW-0804">Transcription</keyword>
<dbReference type="SMART" id="SM00345">
    <property type="entry name" value="HTH_GNTR"/>
    <property type="match status" value="1"/>
</dbReference>
<protein>
    <submittedName>
        <fullName evidence="5">GntR family transcriptional regulator</fullName>
    </submittedName>
</protein>
<dbReference type="Gene3D" id="1.10.10.10">
    <property type="entry name" value="Winged helix-like DNA-binding domain superfamily/Winged helix DNA-binding domain"/>
    <property type="match status" value="1"/>
</dbReference>
<evidence type="ECO:0000256" key="2">
    <source>
        <dbReference type="ARBA" id="ARBA00023125"/>
    </source>
</evidence>
<dbReference type="InterPro" id="IPR036390">
    <property type="entry name" value="WH_DNA-bd_sf"/>
</dbReference>
<keyword evidence="1" id="KW-0805">Transcription regulation</keyword>
<dbReference type="CDD" id="cd07377">
    <property type="entry name" value="WHTH_GntR"/>
    <property type="match status" value="1"/>
</dbReference>
<dbReference type="PANTHER" id="PTHR38445">
    <property type="entry name" value="HTH-TYPE TRANSCRIPTIONAL REPRESSOR YTRA"/>
    <property type="match status" value="1"/>
</dbReference>
<dbReference type="SUPFAM" id="SSF46785">
    <property type="entry name" value="Winged helix' DNA-binding domain"/>
    <property type="match status" value="1"/>
</dbReference>
<dbReference type="RefSeq" id="WP_350344053.1">
    <property type="nucleotide sequence ID" value="NZ_CP158367.1"/>
</dbReference>
<dbReference type="PROSITE" id="PS50949">
    <property type="entry name" value="HTH_GNTR"/>
    <property type="match status" value="1"/>
</dbReference>
<name>A0AAU7VMW2_9FIRM</name>
<dbReference type="GO" id="GO:0003677">
    <property type="term" value="F:DNA binding"/>
    <property type="evidence" value="ECO:0007669"/>
    <property type="project" value="UniProtKB-KW"/>
</dbReference>
<evidence type="ECO:0000313" key="5">
    <source>
        <dbReference type="EMBL" id="XBX75308.1"/>
    </source>
</evidence>
<dbReference type="Pfam" id="PF00392">
    <property type="entry name" value="GntR"/>
    <property type="match status" value="1"/>
</dbReference>